<name>A0ABR7X614_9SPHI</name>
<protein>
    <submittedName>
        <fullName evidence="3">TonB-dependent receptor</fullName>
    </submittedName>
</protein>
<organism evidence="3 4">
    <name type="scientific">Mucilaginibacter rigui</name>
    <dbReference type="NCBI Taxonomy" id="534635"/>
    <lineage>
        <taxon>Bacteria</taxon>
        <taxon>Pseudomonadati</taxon>
        <taxon>Bacteroidota</taxon>
        <taxon>Sphingobacteriia</taxon>
        <taxon>Sphingobacteriales</taxon>
        <taxon>Sphingobacteriaceae</taxon>
        <taxon>Mucilaginibacter</taxon>
    </lineage>
</organism>
<reference evidence="3 4" key="1">
    <citation type="submission" date="2020-09" db="EMBL/GenBank/DDBJ databases">
        <title>Novel species of Mucilaginibacter isolated from a glacier on the Tibetan Plateau.</title>
        <authorList>
            <person name="Liu Q."/>
            <person name="Xin Y.-H."/>
        </authorList>
    </citation>
    <scope>NUCLEOTIDE SEQUENCE [LARGE SCALE GENOMIC DNA]</scope>
    <source>
        <strain evidence="3 4">CGMCC 1.13878</strain>
    </source>
</reference>
<keyword evidence="1" id="KW-0732">Signal</keyword>
<feature type="domain" description="Macroglobulin" evidence="2">
    <location>
        <begin position="49"/>
        <end position="141"/>
    </location>
</feature>
<evidence type="ECO:0000256" key="1">
    <source>
        <dbReference type="SAM" id="SignalP"/>
    </source>
</evidence>
<feature type="chain" id="PRO_5046973903" evidence="1">
    <location>
        <begin position="21"/>
        <end position="808"/>
    </location>
</feature>
<evidence type="ECO:0000313" key="3">
    <source>
        <dbReference type="EMBL" id="MBD1386033.1"/>
    </source>
</evidence>
<dbReference type="Pfam" id="PF01835">
    <property type="entry name" value="MG2"/>
    <property type="match status" value="1"/>
</dbReference>
<dbReference type="RefSeq" id="WP_191175877.1">
    <property type="nucleotide sequence ID" value="NZ_JACWMW010000002.1"/>
</dbReference>
<proteinExistence type="predicted"/>
<gene>
    <name evidence="3" type="ORF">IDJ75_12135</name>
</gene>
<dbReference type="SUPFAM" id="SSF56935">
    <property type="entry name" value="Porins"/>
    <property type="match status" value="1"/>
</dbReference>
<evidence type="ECO:0000313" key="4">
    <source>
        <dbReference type="Proteomes" id="UP000618754"/>
    </source>
</evidence>
<keyword evidence="4" id="KW-1185">Reference proteome</keyword>
<dbReference type="Gene3D" id="2.60.40.1930">
    <property type="match status" value="1"/>
</dbReference>
<dbReference type="Proteomes" id="UP000618754">
    <property type="component" value="Unassembled WGS sequence"/>
</dbReference>
<dbReference type="Gene3D" id="2.170.130.10">
    <property type="entry name" value="TonB-dependent receptor, plug domain"/>
    <property type="match status" value="1"/>
</dbReference>
<evidence type="ECO:0000259" key="2">
    <source>
        <dbReference type="Pfam" id="PF01835"/>
    </source>
</evidence>
<comment type="caution">
    <text evidence="3">The sequence shown here is derived from an EMBL/GenBank/DDBJ whole genome shotgun (WGS) entry which is preliminary data.</text>
</comment>
<accession>A0ABR7X614</accession>
<keyword evidence="3" id="KW-0675">Receptor</keyword>
<dbReference type="InterPro" id="IPR037066">
    <property type="entry name" value="Plug_dom_sf"/>
</dbReference>
<sequence>MKKLLLLMFAVSCYNSILHAQVAAVKNEGTTKEVVAKLQSLSTDRIIEKAYLHFDKPYYSPGDTIYFKAYVTAGERHELSKISGVLHVDLISKSDSVMQTLILQLKNGLAWGDFALPGYTSKGNYRIRAYTQWMQNTGNTYVFDKTIPVNGKSIAPVYAAKATGTKADVQFFPEGGTFVAALPAKIAFKAVGSNGMGIYVKGIVVDNNNVEVGKFTSAHLGMGQIFITPEDGKTYNAKVTYPDGSMNVVQLPVPQAKGISLNVNNSDLAKLSIDINANKAYYLENKNKELNVVVYSAGVVKTVKTVLDNQVIGFDLPKKDLASGIAQITLFSDNGVPLSERLVFIQNPVDINFTINSDKTTYASHDKAHITLNAKLASADKASIGNFSVAVVDESKVQINEDMESSILSDLLLTSELRGYVEQPGYYFNNVNADTRNNLDILMLTQGYRRFEWKQLLNEAPTPIAYKPEVGMDIKGALVTNAGKPVPNEKISLMLASTMQSMNAVTDANGRFSFPDLDFTDKTSFLLNIENKSIRNRAKFLLDKAGAGLPINKGNSPERQIDMKLPDYNGTYEDAPDADRNKVRKLKVVNIKDKVTYRSSSLGGAGNADQVILRKDILAAPSLSQGLVGIARNIDFVQGKAYIRNNAVFSGKSVVQEPMMVVVDGAITQNGNIDSYLPTDIDNIEILKGANASAYGLGAGAGVIVINTRMGGTNDEVISKEMSSGILSISPKGFYVARQFYSPVYEAAKKWPEKDRATIYWKPNLITNDAGNAMFDYFNDGPGQYRVIVEGIDNAGNIGRAVYKYTVK</sequence>
<feature type="signal peptide" evidence="1">
    <location>
        <begin position="1"/>
        <end position="20"/>
    </location>
</feature>
<dbReference type="EMBL" id="JACWMW010000002">
    <property type="protein sequence ID" value="MBD1386033.1"/>
    <property type="molecule type" value="Genomic_DNA"/>
</dbReference>
<dbReference type="InterPro" id="IPR002890">
    <property type="entry name" value="MG2"/>
</dbReference>